<dbReference type="AlphaFoldDB" id="A0AAV6U8Y6"/>
<reference evidence="2 3" key="1">
    <citation type="journal article" date="2022" name="Nat. Ecol. Evol.">
        <title>A masculinizing supergene underlies an exaggerated male reproductive morph in a spider.</title>
        <authorList>
            <person name="Hendrickx F."/>
            <person name="De Corte Z."/>
            <person name="Sonet G."/>
            <person name="Van Belleghem S.M."/>
            <person name="Kostlbacher S."/>
            <person name="Vangestel C."/>
        </authorList>
    </citation>
    <scope>NUCLEOTIDE SEQUENCE [LARGE SCALE GENOMIC DNA]</scope>
    <source>
        <strain evidence="2">W744_W776</strain>
    </source>
</reference>
<evidence type="ECO:0000313" key="3">
    <source>
        <dbReference type="Proteomes" id="UP000827092"/>
    </source>
</evidence>
<sequence>MFSLAAFGFLAFAFVPALCTPGEYLVTMEKKELIDAIDCVSKSKNPLLCTQFAACEKLMSPRVLFALEECKIEIVPEGIKRCNPRTVIFESKEVPEKVIVT</sequence>
<evidence type="ECO:0000256" key="1">
    <source>
        <dbReference type="SAM" id="SignalP"/>
    </source>
</evidence>
<gene>
    <name evidence="2" type="ORF">JTE90_022791</name>
</gene>
<organism evidence="2 3">
    <name type="scientific">Oedothorax gibbosus</name>
    <dbReference type="NCBI Taxonomy" id="931172"/>
    <lineage>
        <taxon>Eukaryota</taxon>
        <taxon>Metazoa</taxon>
        <taxon>Ecdysozoa</taxon>
        <taxon>Arthropoda</taxon>
        <taxon>Chelicerata</taxon>
        <taxon>Arachnida</taxon>
        <taxon>Araneae</taxon>
        <taxon>Araneomorphae</taxon>
        <taxon>Entelegynae</taxon>
        <taxon>Araneoidea</taxon>
        <taxon>Linyphiidae</taxon>
        <taxon>Erigoninae</taxon>
        <taxon>Oedothorax</taxon>
    </lineage>
</organism>
<feature type="signal peptide" evidence="1">
    <location>
        <begin position="1"/>
        <end position="19"/>
    </location>
</feature>
<protein>
    <submittedName>
        <fullName evidence="2">Uncharacterized protein</fullName>
    </submittedName>
</protein>
<proteinExistence type="predicted"/>
<evidence type="ECO:0000313" key="2">
    <source>
        <dbReference type="EMBL" id="KAG8180445.1"/>
    </source>
</evidence>
<feature type="chain" id="PRO_5043675361" evidence="1">
    <location>
        <begin position="20"/>
        <end position="101"/>
    </location>
</feature>
<dbReference type="Proteomes" id="UP000827092">
    <property type="component" value="Unassembled WGS sequence"/>
</dbReference>
<keyword evidence="3" id="KW-1185">Reference proteome</keyword>
<keyword evidence="1" id="KW-0732">Signal</keyword>
<comment type="caution">
    <text evidence="2">The sequence shown here is derived from an EMBL/GenBank/DDBJ whole genome shotgun (WGS) entry which is preliminary data.</text>
</comment>
<dbReference type="EMBL" id="JAFNEN010000564">
    <property type="protein sequence ID" value="KAG8180445.1"/>
    <property type="molecule type" value="Genomic_DNA"/>
</dbReference>
<name>A0AAV6U8Y6_9ARAC</name>
<accession>A0AAV6U8Y6</accession>